<dbReference type="InterPro" id="IPR050570">
    <property type="entry name" value="Cell_wall_metabolism_enzyme"/>
</dbReference>
<keyword evidence="5" id="KW-1185">Reference proteome</keyword>
<dbReference type="SUPFAM" id="SSF51261">
    <property type="entry name" value="Duplicated hybrid motif"/>
    <property type="match status" value="1"/>
</dbReference>
<evidence type="ECO:0000313" key="4">
    <source>
        <dbReference type="EMBL" id="SLK09877.1"/>
    </source>
</evidence>
<evidence type="ECO:0000256" key="2">
    <source>
        <dbReference type="SAM" id="SignalP"/>
    </source>
</evidence>
<dbReference type="PANTHER" id="PTHR21666:SF289">
    <property type="entry name" value="L-ALA--D-GLU ENDOPEPTIDASE"/>
    <property type="match status" value="1"/>
</dbReference>
<sequence length="249" mass="25846">MPADKKVLRVVVTKSFAKFRAVTGVLVAGGFLVAAHPAMANSSAAAADISAPLRTSQSASQSVSGGEDEQFRQLFSSWQNYEETGLAVSKAKPTLGSSASIASVSIPSRNPLDHDTMTSSFGMREHPILGGRRSHKGVDLAAPTGTPIHASADGVVSRASTFGGYGLFVSIEHGGDLQTRYGHMSRLNVADGQVVHKGDIIGYVGSTGNSTGPHLHYEVRVDGIAVNPVPYMQGDRMAAAAAENDAKGG</sequence>
<dbReference type="Pfam" id="PF01551">
    <property type="entry name" value="Peptidase_M23"/>
    <property type="match status" value="1"/>
</dbReference>
<dbReference type="STRING" id="428990.SAMN06295987_11075"/>
<name>A0A1U6IPF2_9SPHN</name>
<evidence type="ECO:0000313" key="5">
    <source>
        <dbReference type="Proteomes" id="UP000190989"/>
    </source>
</evidence>
<feature type="chain" id="PRO_5010580561" evidence="2">
    <location>
        <begin position="41"/>
        <end position="249"/>
    </location>
</feature>
<organism evidence="4 5">
    <name type="scientific">Novosphingobium mathurense</name>
    <dbReference type="NCBI Taxonomy" id="428990"/>
    <lineage>
        <taxon>Bacteria</taxon>
        <taxon>Pseudomonadati</taxon>
        <taxon>Pseudomonadota</taxon>
        <taxon>Alphaproteobacteria</taxon>
        <taxon>Sphingomonadales</taxon>
        <taxon>Sphingomonadaceae</taxon>
        <taxon>Novosphingobium</taxon>
    </lineage>
</organism>
<dbReference type="EMBL" id="FVZE01000010">
    <property type="protein sequence ID" value="SLK09877.1"/>
    <property type="molecule type" value="Genomic_DNA"/>
</dbReference>
<keyword evidence="1 2" id="KW-0732">Signal</keyword>
<dbReference type="FunFam" id="2.70.70.10:FF:000006">
    <property type="entry name" value="M23 family peptidase"/>
    <property type="match status" value="1"/>
</dbReference>
<accession>A0A1U6IPF2</accession>
<dbReference type="InterPro" id="IPR016047">
    <property type="entry name" value="M23ase_b-sheet_dom"/>
</dbReference>
<dbReference type="RefSeq" id="WP_079731733.1">
    <property type="nucleotide sequence ID" value="NZ_FVZE01000010.1"/>
</dbReference>
<dbReference type="PANTHER" id="PTHR21666">
    <property type="entry name" value="PEPTIDASE-RELATED"/>
    <property type="match status" value="1"/>
</dbReference>
<proteinExistence type="predicted"/>
<evidence type="ECO:0000259" key="3">
    <source>
        <dbReference type="Pfam" id="PF01551"/>
    </source>
</evidence>
<feature type="domain" description="M23ase beta-sheet core" evidence="3">
    <location>
        <begin position="134"/>
        <end position="228"/>
    </location>
</feature>
<dbReference type="Gene3D" id="2.70.70.10">
    <property type="entry name" value="Glucose Permease (Domain IIA)"/>
    <property type="match status" value="1"/>
</dbReference>
<dbReference type="CDD" id="cd12797">
    <property type="entry name" value="M23_peptidase"/>
    <property type="match status" value="1"/>
</dbReference>
<dbReference type="InterPro" id="IPR011055">
    <property type="entry name" value="Dup_hybrid_motif"/>
</dbReference>
<protein>
    <submittedName>
        <fullName evidence="4">Peptidase family M23</fullName>
    </submittedName>
</protein>
<feature type="signal peptide" evidence="2">
    <location>
        <begin position="1"/>
        <end position="40"/>
    </location>
</feature>
<evidence type="ECO:0000256" key="1">
    <source>
        <dbReference type="ARBA" id="ARBA00022729"/>
    </source>
</evidence>
<gene>
    <name evidence="4" type="ORF">SAMN06295987_11075</name>
</gene>
<reference evidence="5" key="1">
    <citation type="submission" date="2017-02" db="EMBL/GenBank/DDBJ databases">
        <authorList>
            <person name="Varghese N."/>
            <person name="Submissions S."/>
        </authorList>
    </citation>
    <scope>NUCLEOTIDE SEQUENCE [LARGE SCALE GENOMIC DNA]</scope>
    <source>
        <strain evidence="5">SM117</strain>
    </source>
</reference>
<dbReference type="Proteomes" id="UP000190989">
    <property type="component" value="Unassembled WGS sequence"/>
</dbReference>
<dbReference type="GO" id="GO:0004222">
    <property type="term" value="F:metalloendopeptidase activity"/>
    <property type="evidence" value="ECO:0007669"/>
    <property type="project" value="TreeGrafter"/>
</dbReference>
<dbReference type="AlphaFoldDB" id="A0A1U6IPF2"/>